<name>A0A923HQI9_9BURK</name>
<dbReference type="InterPro" id="IPR036097">
    <property type="entry name" value="HisK_dim/P_sf"/>
</dbReference>
<evidence type="ECO:0000256" key="4">
    <source>
        <dbReference type="SAM" id="Phobius"/>
    </source>
</evidence>
<dbReference type="InterPro" id="IPR024478">
    <property type="entry name" value="HlyB_4HB_MCP"/>
</dbReference>
<sequence>MPVFRLKLWQRLALSYGTVIALLVVTSLVSLQMLSEFRATTDDALKDKYPKTILVDEVKGELEKIARAMRNTLFLTEPEQIQTQLKDIQSANERMSVTLQKLRNEITTERGRALIHQIDVVHSAYIVNQEDFVNLVGEKRMSEARNLLLVDLHPYQIQYFDALHALNLYQSELMANASSEVSQTYFLAHKVILILTCFAALLSLIITVWITRSLLRQLGGEPNYAAQIANKIASGDLHGTINIAKGDCSSLLSVMSNMRDALAERTDALESANTELGAMVATLKQTQADLVSSEKMAALGALVAGIAHELNTPIGNSVITASTLLELSDNFAHDIANSQLRRSVFDRYVEEMQQGSAILLRNLNRSSELVNSFKQLATEEENSEFCEFYLSDVVNESLLALRPAMHNVACEIIQEIPKELRLQSYPGPLALVIGNLLNNALIHGFEHRPQGKLEIVAQTISATHFLLSISDNGVGIPVENLPRIFDLFFTTKLGMGGSGLGLHVVYNIVHSLLHGKIEVSSRHDTGTRFDITLPIRGMRNPGRKLAAFTEAAKM</sequence>
<dbReference type="PROSITE" id="PS50109">
    <property type="entry name" value="HIS_KIN"/>
    <property type="match status" value="1"/>
</dbReference>
<evidence type="ECO:0000259" key="5">
    <source>
        <dbReference type="PROSITE" id="PS50109"/>
    </source>
</evidence>
<dbReference type="CDD" id="cd00082">
    <property type="entry name" value="HisKA"/>
    <property type="match status" value="1"/>
</dbReference>
<evidence type="ECO:0000256" key="3">
    <source>
        <dbReference type="ARBA" id="ARBA00022553"/>
    </source>
</evidence>
<dbReference type="Pfam" id="PF02518">
    <property type="entry name" value="HATPase_c"/>
    <property type="match status" value="1"/>
</dbReference>
<keyword evidence="4" id="KW-1133">Transmembrane helix</keyword>
<evidence type="ECO:0000313" key="6">
    <source>
        <dbReference type="EMBL" id="MBC3862868.1"/>
    </source>
</evidence>
<dbReference type="InterPro" id="IPR003661">
    <property type="entry name" value="HisK_dim/P_dom"/>
</dbReference>
<evidence type="ECO:0000313" key="7">
    <source>
        <dbReference type="Proteomes" id="UP000634011"/>
    </source>
</evidence>
<feature type="transmembrane region" description="Helical" evidence="4">
    <location>
        <begin position="12"/>
        <end position="31"/>
    </location>
</feature>
<dbReference type="InterPro" id="IPR047347">
    <property type="entry name" value="YvaQ-like_sensor"/>
</dbReference>
<dbReference type="CDD" id="cd00075">
    <property type="entry name" value="HATPase"/>
    <property type="match status" value="1"/>
</dbReference>
<dbReference type="RefSeq" id="WP_186912810.1">
    <property type="nucleotide sequence ID" value="NZ_JACOFV010000010.1"/>
</dbReference>
<dbReference type="EC" id="2.7.13.3" evidence="2"/>
<comment type="caution">
    <text evidence="6">The sequence shown here is derived from an EMBL/GenBank/DDBJ whole genome shotgun (WGS) entry which is preliminary data.</text>
</comment>
<dbReference type="Gene3D" id="3.30.565.10">
    <property type="entry name" value="Histidine kinase-like ATPase, C-terminal domain"/>
    <property type="match status" value="1"/>
</dbReference>
<evidence type="ECO:0000256" key="1">
    <source>
        <dbReference type="ARBA" id="ARBA00000085"/>
    </source>
</evidence>
<comment type="catalytic activity">
    <reaction evidence="1">
        <text>ATP + protein L-histidine = ADP + protein N-phospho-L-histidine.</text>
        <dbReference type="EC" id="2.7.13.3"/>
    </reaction>
</comment>
<protein>
    <recommendedName>
        <fullName evidence="2">histidine kinase</fullName>
        <ecNumber evidence="2">2.7.13.3</ecNumber>
    </recommendedName>
</protein>
<dbReference type="Pfam" id="PF12729">
    <property type="entry name" value="4HB_MCP_1"/>
    <property type="match status" value="1"/>
</dbReference>
<dbReference type="SUPFAM" id="SSF55874">
    <property type="entry name" value="ATPase domain of HSP90 chaperone/DNA topoisomerase II/histidine kinase"/>
    <property type="match status" value="1"/>
</dbReference>
<dbReference type="InterPro" id="IPR005467">
    <property type="entry name" value="His_kinase_dom"/>
</dbReference>
<gene>
    <name evidence="6" type="ORF">H8K32_12200</name>
</gene>
<dbReference type="Gene3D" id="6.10.340.10">
    <property type="match status" value="1"/>
</dbReference>
<dbReference type="InterPro" id="IPR003594">
    <property type="entry name" value="HATPase_dom"/>
</dbReference>
<dbReference type="SMART" id="SM00387">
    <property type="entry name" value="HATPase_c"/>
    <property type="match status" value="1"/>
</dbReference>
<accession>A0A923HQI9</accession>
<keyword evidence="7" id="KW-1185">Reference proteome</keyword>
<keyword evidence="4" id="KW-0472">Membrane</keyword>
<dbReference type="InterPro" id="IPR036890">
    <property type="entry name" value="HATPase_C_sf"/>
</dbReference>
<dbReference type="InterPro" id="IPR004358">
    <property type="entry name" value="Sig_transdc_His_kin-like_C"/>
</dbReference>
<keyword evidence="4" id="KW-0812">Transmembrane</keyword>
<dbReference type="PANTHER" id="PTHR43065:SF47">
    <property type="match status" value="1"/>
</dbReference>
<dbReference type="Gene3D" id="1.10.287.130">
    <property type="match status" value="1"/>
</dbReference>
<dbReference type="PRINTS" id="PR00344">
    <property type="entry name" value="BCTRLSENSOR"/>
</dbReference>
<feature type="transmembrane region" description="Helical" evidence="4">
    <location>
        <begin position="191"/>
        <end position="210"/>
    </location>
</feature>
<dbReference type="EMBL" id="JACOFV010000010">
    <property type="protein sequence ID" value="MBC3862868.1"/>
    <property type="molecule type" value="Genomic_DNA"/>
</dbReference>
<proteinExistence type="predicted"/>
<dbReference type="PANTHER" id="PTHR43065">
    <property type="entry name" value="SENSOR HISTIDINE KINASE"/>
    <property type="match status" value="1"/>
</dbReference>
<dbReference type="AlphaFoldDB" id="A0A923HQI9"/>
<reference evidence="6" key="1">
    <citation type="submission" date="2020-08" db="EMBL/GenBank/DDBJ databases">
        <title>Novel species isolated from subtropical streams in China.</title>
        <authorList>
            <person name="Lu H."/>
        </authorList>
    </citation>
    <scope>NUCLEOTIDE SEQUENCE</scope>
    <source>
        <strain evidence="6">KACC 12607</strain>
    </source>
</reference>
<evidence type="ECO:0000256" key="2">
    <source>
        <dbReference type="ARBA" id="ARBA00012438"/>
    </source>
</evidence>
<dbReference type="Proteomes" id="UP000634011">
    <property type="component" value="Unassembled WGS sequence"/>
</dbReference>
<organism evidence="6 7">
    <name type="scientific">Undibacterium jejuense</name>
    <dbReference type="NCBI Taxonomy" id="1344949"/>
    <lineage>
        <taxon>Bacteria</taxon>
        <taxon>Pseudomonadati</taxon>
        <taxon>Pseudomonadota</taxon>
        <taxon>Betaproteobacteria</taxon>
        <taxon>Burkholderiales</taxon>
        <taxon>Oxalobacteraceae</taxon>
        <taxon>Undibacterium</taxon>
    </lineage>
</organism>
<dbReference type="GO" id="GO:0000155">
    <property type="term" value="F:phosphorelay sensor kinase activity"/>
    <property type="evidence" value="ECO:0007669"/>
    <property type="project" value="InterPro"/>
</dbReference>
<dbReference type="SUPFAM" id="SSF47384">
    <property type="entry name" value="Homodimeric domain of signal transducing histidine kinase"/>
    <property type="match status" value="1"/>
</dbReference>
<keyword evidence="3" id="KW-0597">Phosphoprotein</keyword>
<feature type="domain" description="Histidine kinase" evidence="5">
    <location>
        <begin position="305"/>
        <end position="537"/>
    </location>
</feature>
<dbReference type="CDD" id="cd19411">
    <property type="entry name" value="MCP2201-like_sensor"/>
    <property type="match status" value="1"/>
</dbReference>